<name>A0A5P8WHM2_9NOSO</name>
<protein>
    <submittedName>
        <fullName evidence="1">Uncharacterized protein</fullName>
    </submittedName>
</protein>
<evidence type="ECO:0000313" key="2">
    <source>
        <dbReference type="Proteomes" id="UP000326678"/>
    </source>
</evidence>
<evidence type="ECO:0000313" key="1">
    <source>
        <dbReference type="EMBL" id="QFS52315.1"/>
    </source>
</evidence>
<dbReference type="EMBL" id="CP045228">
    <property type="protein sequence ID" value="QFS52315.1"/>
    <property type="molecule type" value="Genomic_DNA"/>
</dbReference>
<sequence>MIIIEANKRRSLTAWKTSCDRLLKNPYTRTGNTIMTHVTYSHQQLQLKSIARLKQIYSEIACTVEVSDKRCKDAWITAIAEYQASKIQKLTLAAPDEQALAQTELDNYIADQAQAVAPEPLRIVEISFDHHEYYADDKLVASISHDDNHLTQRWVVMVNDKEVFRTNTVMRCHRFICIHYKDGTLPVQEEALGQGGRGAEGKEFVQGISSAQELPCTTGNEVMAQIFNECEKYGFEILDDGIYQNDQKLGEVGCTDLGWWVMRTGEYQQMPCDSAMDAVWWLSMVDTVPHAEAADCEELLDRPFEILTNEEWGQLREYEPVAESRELVTA</sequence>
<dbReference type="KEGG" id="nsh:GXM_09809"/>
<organism evidence="1 2">
    <name type="scientific">Nostoc sphaeroides CCNUC1</name>
    <dbReference type="NCBI Taxonomy" id="2653204"/>
    <lineage>
        <taxon>Bacteria</taxon>
        <taxon>Bacillati</taxon>
        <taxon>Cyanobacteriota</taxon>
        <taxon>Cyanophyceae</taxon>
        <taxon>Nostocales</taxon>
        <taxon>Nostocaceae</taxon>
        <taxon>Nostoc</taxon>
    </lineage>
</organism>
<gene>
    <name evidence="1" type="ORF">GXM_09809</name>
</gene>
<proteinExistence type="predicted"/>
<keyword evidence="2" id="KW-1185">Reference proteome</keyword>
<dbReference type="AlphaFoldDB" id="A0A5P8WHM2"/>
<accession>A0A5P8WHM2</accession>
<dbReference type="Proteomes" id="UP000326678">
    <property type="component" value="Chromosome pGXM01"/>
</dbReference>
<reference evidence="1 2" key="1">
    <citation type="submission" date="2019-10" db="EMBL/GenBank/DDBJ databases">
        <title>Genomic and transcriptomic insights into the perfect genentic adaptation of a filamentous nitrogen-fixing cyanobacterium to rice fields.</title>
        <authorList>
            <person name="Chen Z."/>
        </authorList>
    </citation>
    <scope>NUCLEOTIDE SEQUENCE [LARGE SCALE GENOMIC DNA]</scope>
    <source>
        <strain evidence="1">CCNUC1</strain>
    </source>
</reference>